<accession>A0A1Z1LXZ6</accession>
<name>A0A1Z1LXZ6_9CAUD</name>
<dbReference type="EMBL" id="MF036690">
    <property type="protein sequence ID" value="ARW57683.1"/>
    <property type="molecule type" value="Genomic_DNA"/>
</dbReference>
<evidence type="ECO:0000313" key="1">
    <source>
        <dbReference type="EMBL" id="ARW57683.1"/>
    </source>
</evidence>
<organism evidence="1 2">
    <name type="scientific">Serratia phage CHI14</name>
    <dbReference type="NCBI Taxonomy" id="2006941"/>
    <lineage>
        <taxon>Viruses</taxon>
        <taxon>Duplodnaviria</taxon>
        <taxon>Heunggongvirae</taxon>
        <taxon>Uroviricota</taxon>
        <taxon>Caudoviricetes</taxon>
        <taxon>Pantevenvirales</taxon>
        <taxon>Straboviridae</taxon>
        <taxon>Tevenvirinae</taxon>
        <taxon>Winklervirus</taxon>
        <taxon>Winklervirus chi14</taxon>
    </lineage>
</organism>
<dbReference type="Proteomes" id="UP000225148">
    <property type="component" value="Segment"/>
</dbReference>
<evidence type="ECO:0000313" key="2">
    <source>
        <dbReference type="Proteomes" id="UP000225148"/>
    </source>
</evidence>
<dbReference type="RefSeq" id="YP_009609585.1">
    <property type="nucleotide sequence ID" value="NC_041996.1"/>
</dbReference>
<dbReference type="OrthoDB" id="21600at10239"/>
<reference evidence="1 2" key="1">
    <citation type="submission" date="2017-04" db="EMBL/GenBank/DDBJ databases">
        <title>Environmental T4-family bacteriophages evolve to escape abortive infection via multiple routes in a bacterial host employing altruistic suicide through Type III toxin-antitoxin systems.</title>
        <authorList>
            <person name="Chen B."/>
            <person name="Salmond G.P.C."/>
            <person name="Akusobi C."/>
            <person name="Fang X."/>
        </authorList>
    </citation>
    <scope>NUCLEOTIDE SEQUENCE [LARGE SCALE GENOMIC DNA]</scope>
</reference>
<proteinExistence type="predicted"/>
<protein>
    <submittedName>
        <fullName evidence="1">Uncharacterized protein</fullName>
    </submittedName>
</protein>
<dbReference type="GeneID" id="40085669"/>
<dbReference type="KEGG" id="vg:40085669"/>
<sequence length="72" mass="8678">MPRTIYKKADYFNSLNRSEKARIKRFIVELGYTDARELDSHIVECRIARRFEITTTCLREIIEHYGREKLGR</sequence>
<keyword evidence="2" id="KW-1185">Reference proteome</keyword>